<feature type="coiled-coil region" evidence="1">
    <location>
        <begin position="684"/>
        <end position="711"/>
    </location>
</feature>
<organism evidence="3 4">
    <name type="scientific">Chrysochromulina tobinii</name>
    <dbReference type="NCBI Taxonomy" id="1460289"/>
    <lineage>
        <taxon>Eukaryota</taxon>
        <taxon>Haptista</taxon>
        <taxon>Haptophyta</taxon>
        <taxon>Prymnesiophyceae</taxon>
        <taxon>Prymnesiales</taxon>
        <taxon>Chrysochromulinaceae</taxon>
        <taxon>Chrysochromulina</taxon>
    </lineage>
</organism>
<dbReference type="OrthoDB" id="10344629at2759"/>
<feature type="region of interest" description="Disordered" evidence="2">
    <location>
        <begin position="1140"/>
        <end position="1176"/>
    </location>
</feature>
<sequence>MEVFQADEEAFASKAVFVEMRLRQALSSSVQLGTPNAFRTAIVCDAFERVAPMTGRYQGVLELCWKELMQSIFLDYSPDLPGTGAKVYAERTPYFLEVKRLRDLTEEQNKTMKRMKLQRDAELAEIQARNQLINKVADKWNKALAGSQASKEADALKLRVESMQQLLGDAQREVQKMHHEQYKEPMQKLVEAYQMCEDHERESVLIEHIFPSPSAASVWTTVTPDQAALWIIQFFSKMKPASLAGPKEATRGRVLESLFTVMNLPPDEKMPLAVSLLATHYDARQVGETLANVMIAKASESVLATDSKVPLYRQSIHGFVDELDSSNPDDPRATVKHQVVLELKRCLGVISSDAPEPTRQQFDMSLPSMPPKSVSFGAKAGLPTSAAAAAAEAAAIRDKIADLKRRQALGLLTPEEEAELRALEARLAQLDEVASGGGKGSKRKQGQSDADRMADLLRRQAAGELTPEEAAELARLQAQNSGQSDADRMADLLRRQAAGELTPEEAAELARLQAKNPDAAEAARLADLKRRQKLGQLTPEEEAELRRLEAKFSKDGIPTDPDEAAREAQRCRDRIADLERRKALGQLTPEEEAELAALKKKLEKLDRVAGKGGKGNDAEAARLADLKRRQKLGQLTPEEEAELRRLEAKLGGIPTDPKARAAEEAAVRDRIADLKRRQALGQLTPEEEAELRALEAKLKKLEDANAADRMAALKKKKPLSPEEEAELRALEAKMGGRGYGGSGSGNGRDVACQTDGDLAPPSLKRQGTMYGSMQDVSDIGGKGGMPDRAVTSLCEIKFNRKDVKAMNTLMCRRILSALYQVKIEANDEADKQKRPRQSFPDFVPDQFVVLYGIKSLAIKNINEFLYGVRAERYRKDEKANLTEPEPLLMPFWQGSWHGVPQQERMPMEMFEFYLDMLAGVAKTVSEEHTLQLKGVGAFWNMLGSMHEISIPVFVLINCITKMFEKSHKELFERMKQGVLRTASVNLKEKQKRDKEGKPKPFPSYKEALLGKEGLDSRGYVAVHQFLNLALESDKKQTEKDSKFLDDAYQTWVAFKKENTYEVFVECLKESSPELPDADVINLYNLATSGDNPDVPDFKLICKTLRAKDIHLVRKGGAESITKQKIDDLKTMTKMTRLFVDKTPDNVDDPPLAPEPEQSEAGTEGGDSGAPGEVSKAKSWKMAKSVAMFTAAATTKRNIRALLQEMEMAEAEEQ</sequence>
<dbReference type="Proteomes" id="UP000037460">
    <property type="component" value="Unassembled WGS sequence"/>
</dbReference>
<feature type="region of interest" description="Disordered" evidence="2">
    <location>
        <begin position="739"/>
        <end position="767"/>
    </location>
</feature>
<keyword evidence="1" id="KW-0175">Coiled coil</keyword>
<reference evidence="4" key="1">
    <citation type="journal article" date="2015" name="PLoS Genet.">
        <title>Genome Sequence and Transcriptome Analyses of Chrysochromulina tobin: Metabolic Tools for Enhanced Algal Fitness in the Prominent Order Prymnesiales (Haptophyceae).</title>
        <authorList>
            <person name="Hovde B.T."/>
            <person name="Deodato C.R."/>
            <person name="Hunsperger H.M."/>
            <person name="Ryken S.A."/>
            <person name="Yost W."/>
            <person name="Jha R.K."/>
            <person name="Patterson J."/>
            <person name="Monnat R.J. Jr."/>
            <person name="Barlow S.B."/>
            <person name="Starkenburg S.R."/>
            <person name="Cattolico R.A."/>
        </authorList>
    </citation>
    <scope>NUCLEOTIDE SEQUENCE</scope>
    <source>
        <strain evidence="4">CCMP291</strain>
    </source>
</reference>
<dbReference type="EMBL" id="JWZX01002444">
    <property type="protein sequence ID" value="KOO29251.1"/>
    <property type="molecule type" value="Genomic_DNA"/>
</dbReference>
<feature type="coiled-coil region" evidence="1">
    <location>
        <begin position="386"/>
        <end position="433"/>
    </location>
</feature>
<proteinExistence type="predicted"/>
<evidence type="ECO:0000313" key="3">
    <source>
        <dbReference type="EMBL" id="KOO29251.1"/>
    </source>
</evidence>
<gene>
    <name evidence="3" type="ORF">Ctob_005389</name>
</gene>
<name>A0A0M0JRM2_9EUKA</name>
<feature type="coiled-coil region" evidence="1">
    <location>
        <begin position="153"/>
        <end position="180"/>
    </location>
</feature>
<evidence type="ECO:0000313" key="4">
    <source>
        <dbReference type="Proteomes" id="UP000037460"/>
    </source>
</evidence>
<keyword evidence="4" id="KW-1185">Reference proteome</keyword>
<accession>A0A0M0JRM2</accession>
<dbReference type="AlphaFoldDB" id="A0A0M0JRM2"/>
<evidence type="ECO:0000256" key="1">
    <source>
        <dbReference type="SAM" id="Coils"/>
    </source>
</evidence>
<comment type="caution">
    <text evidence="3">The sequence shown here is derived from an EMBL/GenBank/DDBJ whole genome shotgun (WGS) entry which is preliminary data.</text>
</comment>
<evidence type="ECO:0000256" key="2">
    <source>
        <dbReference type="SAM" id="MobiDB-lite"/>
    </source>
</evidence>
<protein>
    <submittedName>
        <fullName evidence="3">Uncharacterized protein</fullName>
    </submittedName>
</protein>